<feature type="region of interest" description="Disordered" evidence="1">
    <location>
        <begin position="51"/>
        <end position="75"/>
    </location>
</feature>
<dbReference type="OrthoDB" id="6197478at2"/>
<keyword evidence="3" id="KW-1185">Reference proteome</keyword>
<evidence type="ECO:0000256" key="1">
    <source>
        <dbReference type="SAM" id="MobiDB-lite"/>
    </source>
</evidence>
<evidence type="ECO:0000313" key="3">
    <source>
        <dbReference type="Proteomes" id="UP000189339"/>
    </source>
</evidence>
<gene>
    <name evidence="2" type="ORF">BTO32_01095</name>
</gene>
<feature type="compositionally biased region" description="Basic and acidic residues" evidence="1">
    <location>
        <begin position="65"/>
        <end position="75"/>
    </location>
</feature>
<organism evidence="2 3">
    <name type="scientific">Marinobacter lutaoensis</name>
    <dbReference type="NCBI Taxonomy" id="135739"/>
    <lineage>
        <taxon>Bacteria</taxon>
        <taxon>Pseudomonadati</taxon>
        <taxon>Pseudomonadota</taxon>
        <taxon>Gammaproteobacteria</taxon>
        <taxon>Pseudomonadales</taxon>
        <taxon>Marinobacteraceae</taxon>
        <taxon>Marinobacter</taxon>
    </lineage>
</organism>
<evidence type="ECO:0000313" key="2">
    <source>
        <dbReference type="EMBL" id="ONF45105.1"/>
    </source>
</evidence>
<name>A0A1V2DWH5_9GAMM</name>
<dbReference type="AlphaFoldDB" id="A0A1V2DWH5"/>
<dbReference type="Proteomes" id="UP000189339">
    <property type="component" value="Unassembled WGS sequence"/>
</dbReference>
<comment type="caution">
    <text evidence="2">The sequence shown here is derived from an EMBL/GenBank/DDBJ whole genome shotgun (WGS) entry which is preliminary data.</text>
</comment>
<sequence length="75" mass="8395">MGLNRGILDTLGRRLRQRVRDVRDRLDAINHALASRSVPEDRRPQVSELALRRKAERAGQGLSGGHDEAGRKRSA</sequence>
<accession>A0A1V2DWH5</accession>
<reference evidence="2 3" key="1">
    <citation type="submission" date="2016-12" db="EMBL/GenBank/DDBJ databases">
        <title>Marinobacter lutaoensis whole genome sequencing.</title>
        <authorList>
            <person name="Verma A."/>
            <person name="Krishnamurthi S."/>
        </authorList>
    </citation>
    <scope>NUCLEOTIDE SEQUENCE [LARGE SCALE GENOMIC DNA]</scope>
    <source>
        <strain evidence="2 3">T5054</strain>
    </source>
</reference>
<proteinExistence type="predicted"/>
<protein>
    <submittedName>
        <fullName evidence="2">Uncharacterized protein</fullName>
    </submittedName>
</protein>
<dbReference type="RefSeq" id="WP_076722600.1">
    <property type="nucleotide sequence ID" value="NZ_JABWTC010000002.1"/>
</dbReference>
<dbReference type="EMBL" id="MSCW01000001">
    <property type="protein sequence ID" value="ONF45105.1"/>
    <property type="molecule type" value="Genomic_DNA"/>
</dbReference>